<accession>A0A1H4BPX6</accession>
<reference evidence="2" key="1">
    <citation type="submission" date="2016-10" db="EMBL/GenBank/DDBJ databases">
        <authorList>
            <person name="Varghese N."/>
            <person name="Submissions S."/>
        </authorList>
    </citation>
    <scope>NUCLEOTIDE SEQUENCE [LARGE SCALE GENOMIC DNA]</scope>
    <source>
        <strain evidence="2">DSM 23920</strain>
    </source>
</reference>
<organism evidence="1 2">
    <name type="scientific">Chitinophaga terrae</name>
    <name type="common">ex Kim and Jung 2007</name>
    <dbReference type="NCBI Taxonomy" id="408074"/>
    <lineage>
        <taxon>Bacteria</taxon>
        <taxon>Pseudomonadati</taxon>
        <taxon>Bacteroidota</taxon>
        <taxon>Chitinophagia</taxon>
        <taxon>Chitinophagales</taxon>
        <taxon>Chitinophagaceae</taxon>
        <taxon>Chitinophaga</taxon>
    </lineage>
</organism>
<sequence>MSSTAVKDQTKTQSAQVSQVFGDMFAFNNSLKLIHWNITGKGSYAAHIALDEAIEDLVKATDRLVETTMATMGDMNIVIPETRAPKDHIGYIEGFYEHVDECRDMFKEKFTQSIIDEYQEAIKQLLYRLKRLS</sequence>
<dbReference type="Gene3D" id="1.20.1260.10">
    <property type="match status" value="1"/>
</dbReference>
<proteinExistence type="predicted"/>
<protein>
    <recommendedName>
        <fullName evidence="3">DNA starvation/stationary phase protection protein</fullName>
    </recommendedName>
</protein>
<dbReference type="Pfam" id="PF19174">
    <property type="entry name" value="DUF5856"/>
    <property type="match status" value="1"/>
</dbReference>
<keyword evidence="2" id="KW-1185">Reference proteome</keyword>
<dbReference type="RefSeq" id="WP_089761537.1">
    <property type="nucleotide sequence ID" value="NZ_BKAT01000011.1"/>
</dbReference>
<dbReference type="STRING" id="408074.SAMN05660909_02216"/>
<dbReference type="OrthoDB" id="708235at2"/>
<evidence type="ECO:0000313" key="2">
    <source>
        <dbReference type="Proteomes" id="UP000199656"/>
    </source>
</evidence>
<gene>
    <name evidence="1" type="ORF">SAMN05660909_02216</name>
</gene>
<dbReference type="InterPro" id="IPR009078">
    <property type="entry name" value="Ferritin-like_SF"/>
</dbReference>
<dbReference type="SUPFAM" id="SSF47240">
    <property type="entry name" value="Ferritin-like"/>
    <property type="match status" value="1"/>
</dbReference>
<dbReference type="EMBL" id="FNRL01000008">
    <property type="protein sequence ID" value="SEA50206.1"/>
    <property type="molecule type" value="Genomic_DNA"/>
</dbReference>
<evidence type="ECO:0008006" key="3">
    <source>
        <dbReference type="Google" id="ProtNLM"/>
    </source>
</evidence>
<name>A0A1H4BPX6_9BACT</name>
<dbReference type="InterPro" id="IPR043876">
    <property type="entry name" value="DUF5856"/>
</dbReference>
<dbReference type="AlphaFoldDB" id="A0A1H4BPX6"/>
<evidence type="ECO:0000313" key="1">
    <source>
        <dbReference type="EMBL" id="SEA50206.1"/>
    </source>
</evidence>
<dbReference type="Proteomes" id="UP000199656">
    <property type="component" value="Unassembled WGS sequence"/>
</dbReference>
<dbReference type="InterPro" id="IPR012347">
    <property type="entry name" value="Ferritin-like"/>
</dbReference>